<proteinExistence type="predicted"/>
<name>K7YST9_9PROT</name>
<evidence type="ECO:0000313" key="2">
    <source>
        <dbReference type="Proteomes" id="UP000010077"/>
    </source>
</evidence>
<keyword evidence="2" id="KW-1185">Reference proteome</keyword>
<sequence length="40" mass="4804">MVILFIEVMIHKLIIPYKQEIFFMGVIRLLKRLTADPEIM</sequence>
<dbReference type="AlphaFoldDB" id="K7YST9"/>
<dbReference type="Proteomes" id="UP000010077">
    <property type="component" value="Chromosome"/>
</dbReference>
<protein>
    <submittedName>
        <fullName evidence="1">Uncharacterized protein</fullName>
    </submittedName>
</protein>
<reference evidence="1 2" key="1">
    <citation type="journal article" date="2012" name="Proc. Natl. Acad. Sci. U.S.A.">
        <title>Genome streamlining and chemical defense in a coral reef symbiosis.</title>
        <authorList>
            <person name="Kwan J.C."/>
            <person name="Donia M.S."/>
            <person name="Han A.W."/>
            <person name="Hirose E."/>
            <person name="Haygood M.G."/>
            <person name="Schmidt E.W."/>
        </authorList>
    </citation>
    <scope>NUCLEOTIDE SEQUENCE [LARGE SCALE GENOMIC DNA]</scope>
    <source>
        <strain evidence="1 2">L2</strain>
    </source>
</reference>
<organism evidence="1 2">
    <name type="scientific">Candidatus Endolissoclinum faulkneri L2</name>
    <dbReference type="NCBI Taxonomy" id="1193729"/>
    <lineage>
        <taxon>Bacteria</taxon>
        <taxon>Pseudomonadati</taxon>
        <taxon>Pseudomonadota</taxon>
        <taxon>Alphaproteobacteria</taxon>
        <taxon>Rhodospirillales</taxon>
        <taxon>Rhodospirillaceae</taxon>
        <taxon>Candidatus Endolissoclinum</taxon>
    </lineage>
</organism>
<accession>K7YST9</accession>
<dbReference type="EMBL" id="CP003539">
    <property type="protein sequence ID" value="AFX99639.1"/>
    <property type="molecule type" value="Genomic_DNA"/>
</dbReference>
<dbReference type="HOGENOM" id="CLU_3286570_0_0_5"/>
<dbReference type="KEGG" id="thal:A1OE_1470"/>
<gene>
    <name evidence="1" type="ORF">A1OE_1470</name>
</gene>
<evidence type="ECO:0000313" key="1">
    <source>
        <dbReference type="EMBL" id="AFX99639.1"/>
    </source>
</evidence>